<dbReference type="SUPFAM" id="SSF53756">
    <property type="entry name" value="UDP-Glycosyltransferase/glycogen phosphorylase"/>
    <property type="match status" value="1"/>
</dbReference>
<evidence type="ECO:0000313" key="3">
    <source>
        <dbReference type="EMBL" id="NER15954.1"/>
    </source>
</evidence>
<gene>
    <name evidence="3" type="ORF">GWK10_01970</name>
</gene>
<evidence type="ECO:0000256" key="2">
    <source>
        <dbReference type="ARBA" id="ARBA00022679"/>
    </source>
</evidence>
<keyword evidence="4" id="KW-1185">Reference proteome</keyword>
<name>A0A6M0CIZ6_9FLAO</name>
<dbReference type="GO" id="GO:0005829">
    <property type="term" value="C:cytosol"/>
    <property type="evidence" value="ECO:0007669"/>
    <property type="project" value="TreeGrafter"/>
</dbReference>
<accession>A0A6M0CIZ6</accession>
<sequence length="357" mass="41046">MKILVIQQKMIGDVLTSSVICDNLKKTQPDHEIHYMANENTLAVIEQNPSIDSIVVFKKDFRSSKYKFYRFLRSIKKEKYDIVIDAYGKLESNLVTLFSGAKTKIGWKKSYSKWIYTKTYNASQQQKNKDLAVNDRLLLIESFVKNEDEIIVKPTIHLTDKELNQAISFLKEHGISQNENFIMIGVLGSSHNKTYPIPYMAKLLDIIASKTQAHLLFNYIPSQFEEAEAIFNHCNHETKSQIKLEAFAPSLRSFLALLSHCDALIGNEGGAVNMAKALNIPTFSIFSPWINKEAWHLFGDDINQAIHLKDVKPELYRELNRKEQKENAIHLYQEFKPELIAEKLSAFLDILYPNKSV</sequence>
<evidence type="ECO:0000313" key="4">
    <source>
        <dbReference type="Proteomes" id="UP000474296"/>
    </source>
</evidence>
<dbReference type="RefSeq" id="WP_164029215.1">
    <property type="nucleotide sequence ID" value="NZ_JAABOQ010000001.1"/>
</dbReference>
<dbReference type="PANTHER" id="PTHR30160">
    <property type="entry name" value="TETRAACYLDISACCHARIDE 4'-KINASE-RELATED"/>
    <property type="match status" value="1"/>
</dbReference>
<dbReference type="GO" id="GO:0009244">
    <property type="term" value="P:lipopolysaccharide core region biosynthetic process"/>
    <property type="evidence" value="ECO:0007669"/>
    <property type="project" value="TreeGrafter"/>
</dbReference>
<reference evidence="3 4" key="1">
    <citation type="submission" date="2020-01" db="EMBL/GenBank/DDBJ databases">
        <title>Spongiivirga citrea KCTC 32990T.</title>
        <authorList>
            <person name="Wang G."/>
        </authorList>
    </citation>
    <scope>NUCLEOTIDE SEQUENCE [LARGE SCALE GENOMIC DNA]</scope>
    <source>
        <strain evidence="3 4">KCTC 32990</strain>
    </source>
</reference>
<dbReference type="EMBL" id="JAABOQ010000001">
    <property type="protein sequence ID" value="NER15954.1"/>
    <property type="molecule type" value="Genomic_DNA"/>
</dbReference>
<dbReference type="Proteomes" id="UP000474296">
    <property type="component" value="Unassembled WGS sequence"/>
</dbReference>
<proteinExistence type="predicted"/>
<keyword evidence="1" id="KW-0328">Glycosyltransferase</keyword>
<protein>
    <submittedName>
        <fullName evidence="3">Lipopolysaccharide heptosyltransferase family protein</fullName>
    </submittedName>
</protein>
<keyword evidence="2 3" id="KW-0808">Transferase</keyword>
<dbReference type="CDD" id="cd03789">
    <property type="entry name" value="GT9_LPS_heptosyltransferase"/>
    <property type="match status" value="1"/>
</dbReference>
<dbReference type="InterPro" id="IPR051199">
    <property type="entry name" value="LPS_LOS_Heptosyltrfase"/>
</dbReference>
<dbReference type="InterPro" id="IPR002201">
    <property type="entry name" value="Glyco_trans_9"/>
</dbReference>
<organism evidence="3 4">
    <name type="scientific">Spongiivirga citrea</name>
    <dbReference type="NCBI Taxonomy" id="1481457"/>
    <lineage>
        <taxon>Bacteria</taxon>
        <taxon>Pseudomonadati</taxon>
        <taxon>Bacteroidota</taxon>
        <taxon>Flavobacteriia</taxon>
        <taxon>Flavobacteriales</taxon>
        <taxon>Flavobacteriaceae</taxon>
        <taxon>Spongiivirga</taxon>
    </lineage>
</organism>
<dbReference type="Pfam" id="PF01075">
    <property type="entry name" value="Glyco_transf_9"/>
    <property type="match status" value="1"/>
</dbReference>
<dbReference type="AlphaFoldDB" id="A0A6M0CIZ6"/>
<evidence type="ECO:0000256" key="1">
    <source>
        <dbReference type="ARBA" id="ARBA00022676"/>
    </source>
</evidence>
<dbReference type="GO" id="GO:0008713">
    <property type="term" value="F:ADP-heptose-lipopolysaccharide heptosyltransferase activity"/>
    <property type="evidence" value="ECO:0007669"/>
    <property type="project" value="TreeGrafter"/>
</dbReference>
<dbReference type="Gene3D" id="3.40.50.2000">
    <property type="entry name" value="Glycogen Phosphorylase B"/>
    <property type="match status" value="2"/>
</dbReference>
<dbReference type="PANTHER" id="PTHR30160:SF1">
    <property type="entry name" value="LIPOPOLYSACCHARIDE 1,2-N-ACETYLGLUCOSAMINETRANSFERASE-RELATED"/>
    <property type="match status" value="1"/>
</dbReference>
<comment type="caution">
    <text evidence="3">The sequence shown here is derived from an EMBL/GenBank/DDBJ whole genome shotgun (WGS) entry which is preliminary data.</text>
</comment>